<dbReference type="RefSeq" id="WP_268612253.1">
    <property type="nucleotide sequence ID" value="NZ_CP113797.1"/>
</dbReference>
<gene>
    <name evidence="2" type="ORF">OXH18_09160</name>
</gene>
<evidence type="ECO:0000313" key="2">
    <source>
        <dbReference type="EMBL" id="WAL62135.1"/>
    </source>
</evidence>
<dbReference type="InterPro" id="IPR032710">
    <property type="entry name" value="NTF2-like_dom_sf"/>
</dbReference>
<evidence type="ECO:0000313" key="3">
    <source>
        <dbReference type="Proteomes" id="UP001163152"/>
    </source>
</evidence>
<keyword evidence="3" id="KW-1185">Reference proteome</keyword>
<accession>A0A9E9CC67</accession>
<dbReference type="AlphaFoldDB" id="A0A9E9CC67"/>
<dbReference type="EMBL" id="CP113797">
    <property type="protein sequence ID" value="WAL62135.1"/>
    <property type="molecule type" value="Genomic_DNA"/>
</dbReference>
<dbReference type="Gene3D" id="3.10.450.50">
    <property type="match status" value="1"/>
</dbReference>
<dbReference type="SUPFAM" id="SSF54427">
    <property type="entry name" value="NTF2-like"/>
    <property type="match status" value="1"/>
</dbReference>
<name>A0A9E9CC67_9CYAN</name>
<reference evidence="2" key="1">
    <citation type="submission" date="2022-12" db="EMBL/GenBank/DDBJ databases">
        <title>Polyphasic identification of a Novel Hot-Spring Cyanobacterium Ocullathermofonsia sinensis gen nov. sp. nov. and Genomic Insights on its Adaptations to the Thermal Habitat.</title>
        <authorList>
            <person name="Daroch M."/>
            <person name="Tang J."/>
            <person name="Jiang Y."/>
        </authorList>
    </citation>
    <scope>NUCLEOTIDE SEQUENCE</scope>
    <source>
        <strain evidence="2">PKUAC-SCTA174</strain>
    </source>
</reference>
<dbReference type="InterPro" id="IPR027843">
    <property type="entry name" value="DUF4440"/>
</dbReference>
<feature type="domain" description="DUF4440" evidence="1">
    <location>
        <begin position="9"/>
        <end position="115"/>
    </location>
</feature>
<evidence type="ECO:0000259" key="1">
    <source>
        <dbReference type="Pfam" id="PF14534"/>
    </source>
</evidence>
<organism evidence="2 3">
    <name type="scientific">Thermocoleostomius sinensis A174</name>
    <dbReference type="NCBI Taxonomy" id="2016057"/>
    <lineage>
        <taxon>Bacteria</taxon>
        <taxon>Bacillati</taxon>
        <taxon>Cyanobacteriota</taxon>
        <taxon>Cyanophyceae</taxon>
        <taxon>Oculatellales</taxon>
        <taxon>Oculatellaceae</taxon>
        <taxon>Thermocoleostomius</taxon>
    </lineage>
</organism>
<dbReference type="Proteomes" id="UP001163152">
    <property type="component" value="Chromosome"/>
</dbReference>
<sequence length="128" mass="14669">MNTLHETEIIACETALLTAMKTNNVEYLDRLLHDNLLFNGPTGETITKAIDLNNYRSGDINLHTIEPSHYQISAIEDNIIVTVTVEIQGNYLGQEINGKFRYLRVWKWFETTWKVIAGSVVRLNAEME</sequence>
<protein>
    <submittedName>
        <fullName evidence="2">Nuclear transport factor 2 family protein</fullName>
    </submittedName>
</protein>
<dbReference type="Pfam" id="PF14534">
    <property type="entry name" value="DUF4440"/>
    <property type="match status" value="1"/>
</dbReference>
<dbReference type="KEGG" id="tsin:OXH18_09160"/>
<proteinExistence type="predicted"/>